<dbReference type="Proteomes" id="UP001521209">
    <property type="component" value="Unassembled WGS sequence"/>
</dbReference>
<sequence>MRRWSSRRKDAVSTLTSEFDRFQDDFDQLRTKLVRLAGDTVKEFSDSPQKFADLKDVIEGRLTVIEDEIGDLGRQLRIKGGEAAGRVEKRVQERPFASLAIAFGVGLFAAQLLRRRRSS</sequence>
<organism evidence="2 3">
    <name type="scientific">Acidiphilium iwatense</name>
    <dbReference type="NCBI Taxonomy" id="768198"/>
    <lineage>
        <taxon>Bacteria</taxon>
        <taxon>Pseudomonadati</taxon>
        <taxon>Pseudomonadota</taxon>
        <taxon>Alphaproteobacteria</taxon>
        <taxon>Acetobacterales</taxon>
        <taxon>Acidocellaceae</taxon>
        <taxon>Acidiphilium</taxon>
    </lineage>
</organism>
<protein>
    <recommendedName>
        <fullName evidence="4">DUF883 domain-containing protein</fullName>
    </recommendedName>
</protein>
<proteinExistence type="predicted"/>
<dbReference type="EMBL" id="JAKGBZ010000006">
    <property type="protein sequence ID" value="MCF3946030.1"/>
    <property type="molecule type" value="Genomic_DNA"/>
</dbReference>
<evidence type="ECO:0000313" key="3">
    <source>
        <dbReference type="Proteomes" id="UP001521209"/>
    </source>
</evidence>
<keyword evidence="1" id="KW-0472">Membrane</keyword>
<accession>A0ABS9DW67</accession>
<comment type="caution">
    <text evidence="2">The sequence shown here is derived from an EMBL/GenBank/DDBJ whole genome shotgun (WGS) entry which is preliminary data.</text>
</comment>
<reference evidence="2 3" key="1">
    <citation type="submission" date="2022-01" db="EMBL/GenBank/DDBJ databases">
        <authorList>
            <person name="Won M."/>
            <person name="Kim S.-J."/>
            <person name="Kwon S.-W."/>
        </authorList>
    </citation>
    <scope>NUCLEOTIDE SEQUENCE [LARGE SCALE GENOMIC DNA]</scope>
    <source>
        <strain evidence="2 3">KCTC 23505</strain>
    </source>
</reference>
<name>A0ABS9DW67_9PROT</name>
<gene>
    <name evidence="2" type="ORF">L2A60_04930</name>
</gene>
<feature type="transmembrane region" description="Helical" evidence="1">
    <location>
        <begin position="96"/>
        <end position="113"/>
    </location>
</feature>
<keyword evidence="1" id="KW-0812">Transmembrane</keyword>
<evidence type="ECO:0000313" key="2">
    <source>
        <dbReference type="EMBL" id="MCF3946030.1"/>
    </source>
</evidence>
<evidence type="ECO:0000256" key="1">
    <source>
        <dbReference type="SAM" id="Phobius"/>
    </source>
</evidence>
<evidence type="ECO:0008006" key="4">
    <source>
        <dbReference type="Google" id="ProtNLM"/>
    </source>
</evidence>
<keyword evidence="3" id="KW-1185">Reference proteome</keyword>
<keyword evidence="1" id="KW-1133">Transmembrane helix</keyword>